<comment type="subcellular location">
    <subcellularLocation>
        <location evidence="1">Membrane</location>
        <topology evidence="1">Multi-pass membrane protein</topology>
    </subcellularLocation>
</comment>
<feature type="transmembrane region" description="Helical" evidence="7">
    <location>
        <begin position="403"/>
        <end position="431"/>
    </location>
</feature>
<evidence type="ECO:0000313" key="8">
    <source>
        <dbReference type="EMBL" id="KAF2239939.1"/>
    </source>
</evidence>
<dbReference type="AlphaFoldDB" id="A0A6A6HQ03"/>
<feature type="compositionally biased region" description="Basic and acidic residues" evidence="6">
    <location>
        <begin position="165"/>
        <end position="174"/>
    </location>
</feature>
<evidence type="ECO:0000256" key="5">
    <source>
        <dbReference type="ARBA" id="ARBA00023136"/>
    </source>
</evidence>
<dbReference type="GO" id="GO:1990961">
    <property type="term" value="P:xenobiotic detoxification by transmembrane export across the plasma membrane"/>
    <property type="evidence" value="ECO:0007669"/>
    <property type="project" value="InterPro"/>
</dbReference>
<keyword evidence="3 7" id="KW-0812">Transmembrane</keyword>
<dbReference type="NCBIfam" id="TIGR00797">
    <property type="entry name" value="matE"/>
    <property type="match status" value="1"/>
</dbReference>
<protein>
    <submittedName>
        <fullName evidence="8">MATE efflux family protein</fullName>
    </submittedName>
</protein>
<feature type="region of interest" description="Disordered" evidence="6">
    <location>
        <begin position="112"/>
        <end position="206"/>
    </location>
</feature>
<keyword evidence="9" id="KW-1185">Reference proteome</keyword>
<comment type="similarity">
    <text evidence="2">Belongs to the multi antimicrobial extrusion (MATE) (TC 2.A.66.1) family.</text>
</comment>
<evidence type="ECO:0000256" key="7">
    <source>
        <dbReference type="SAM" id="Phobius"/>
    </source>
</evidence>
<evidence type="ECO:0000256" key="4">
    <source>
        <dbReference type="ARBA" id="ARBA00022989"/>
    </source>
</evidence>
<feature type="transmembrane region" description="Helical" evidence="7">
    <location>
        <begin position="452"/>
        <end position="479"/>
    </location>
</feature>
<evidence type="ECO:0000256" key="1">
    <source>
        <dbReference type="ARBA" id="ARBA00004141"/>
    </source>
</evidence>
<accession>A0A6A6HQ03</accession>
<dbReference type="Pfam" id="PF01554">
    <property type="entry name" value="MatE"/>
    <property type="match status" value="2"/>
</dbReference>
<gene>
    <name evidence="8" type="ORF">EV356DRAFT_438174</name>
</gene>
<feature type="compositionally biased region" description="Low complexity" evidence="6">
    <location>
        <begin position="18"/>
        <end position="37"/>
    </location>
</feature>
<feature type="transmembrane region" description="Helical" evidence="7">
    <location>
        <begin position="375"/>
        <end position="397"/>
    </location>
</feature>
<dbReference type="EMBL" id="ML991771">
    <property type="protein sequence ID" value="KAF2239939.1"/>
    <property type="molecule type" value="Genomic_DNA"/>
</dbReference>
<sequence length="669" mass="71908">MSQQPQSSITHPGSSDRSAWPHLAPSSSLSSIAQAAIEQDIKDTQDTVPKDVDVDFGQEADGLLLPTNSRQDASDQRHSLVGSYHHPTYLGGVNCPPFSASTSFPQRKYITEQEQSEALTQERDLLRDNQLIPPERPLIRRGSSRSSANPRKPSVHRYSSIPSMKSKDQLRDEEPTVTEASTPDETSALLGRAPSRPNGNSDEQPLDHKWEEAFTKGKIQTSWQRETKVLFQFSRPLIITFILQWSLTQASVFTVGHIGKKELAAVSLGSMTASITGYAIYQGLATSLDTLCAQAYGSGHKHLVGLQMQRMVVFLWTITIPIAIVWASGTQILKAIIPDKAVAELAGLYLKILIAGAPGYAAFESGKRFCQAQGLFSANMYCLLLCAPLNALLHYLFVWHLHLGFIGAPLAVVITETLLPLSLLTYVRFIAGRACWGGLAPRAALRNWGPMIRLAVPGLAMVLAEFLAFEILTLCAGLLGTEALAAQAVVGSVATLTFFVGPFPVSIAASTRVANLVGAGLGRGARTCAVVVMVGASGIGLLNMVVVAAARRWLPMLFTNDAGVLERAAKVLPVCAAFQLFDSLAANCNGILRGLGRQAIGGYVNVGSYYAVAIPISIATCFGLHWDMYGLWIGPAIGLALVSGIEGWVIFQTSWEGAVEAARKRNAQG</sequence>
<feature type="transmembrane region" description="Helical" evidence="7">
    <location>
        <begin position="341"/>
        <end position="363"/>
    </location>
</feature>
<evidence type="ECO:0000256" key="6">
    <source>
        <dbReference type="SAM" id="MobiDB-lite"/>
    </source>
</evidence>
<keyword evidence="4 7" id="KW-1133">Transmembrane helix</keyword>
<feature type="transmembrane region" description="Helical" evidence="7">
    <location>
        <begin position="528"/>
        <end position="551"/>
    </location>
</feature>
<dbReference type="GO" id="GO:0016020">
    <property type="term" value="C:membrane"/>
    <property type="evidence" value="ECO:0007669"/>
    <property type="project" value="UniProtKB-SubCell"/>
</dbReference>
<evidence type="ECO:0000256" key="3">
    <source>
        <dbReference type="ARBA" id="ARBA00022692"/>
    </source>
</evidence>
<keyword evidence="5 7" id="KW-0472">Membrane</keyword>
<dbReference type="CDD" id="cd13132">
    <property type="entry name" value="MATE_eukaryotic"/>
    <property type="match status" value="1"/>
</dbReference>
<name>A0A6A6HQ03_VIRVR</name>
<organism evidence="8 9">
    <name type="scientific">Viridothelium virens</name>
    <name type="common">Speckled blister lichen</name>
    <name type="synonym">Trypethelium virens</name>
    <dbReference type="NCBI Taxonomy" id="1048519"/>
    <lineage>
        <taxon>Eukaryota</taxon>
        <taxon>Fungi</taxon>
        <taxon>Dikarya</taxon>
        <taxon>Ascomycota</taxon>
        <taxon>Pezizomycotina</taxon>
        <taxon>Dothideomycetes</taxon>
        <taxon>Dothideomycetes incertae sedis</taxon>
        <taxon>Trypetheliales</taxon>
        <taxon>Trypetheliaceae</taxon>
        <taxon>Viridothelium</taxon>
    </lineage>
</organism>
<evidence type="ECO:0000313" key="9">
    <source>
        <dbReference type="Proteomes" id="UP000800092"/>
    </source>
</evidence>
<dbReference type="InterPro" id="IPR045069">
    <property type="entry name" value="MATE_euk"/>
</dbReference>
<proteinExistence type="inferred from homology"/>
<dbReference type="GO" id="GO:0042910">
    <property type="term" value="F:xenobiotic transmembrane transporter activity"/>
    <property type="evidence" value="ECO:0007669"/>
    <property type="project" value="InterPro"/>
</dbReference>
<feature type="compositionally biased region" description="Basic and acidic residues" evidence="6">
    <location>
        <begin position="39"/>
        <end position="53"/>
    </location>
</feature>
<dbReference type="PANTHER" id="PTHR11206">
    <property type="entry name" value="MULTIDRUG RESISTANCE PROTEIN"/>
    <property type="match status" value="1"/>
</dbReference>
<feature type="transmembrane region" description="Helical" evidence="7">
    <location>
        <begin position="485"/>
        <end position="507"/>
    </location>
</feature>
<feature type="compositionally biased region" description="Polar residues" evidence="6">
    <location>
        <begin position="1"/>
        <end position="17"/>
    </location>
</feature>
<feature type="transmembrane region" description="Helical" evidence="7">
    <location>
        <begin position="604"/>
        <end position="626"/>
    </location>
</feature>
<feature type="transmembrane region" description="Helical" evidence="7">
    <location>
        <begin position="632"/>
        <end position="651"/>
    </location>
</feature>
<dbReference type="OrthoDB" id="2126698at2759"/>
<evidence type="ECO:0000256" key="2">
    <source>
        <dbReference type="ARBA" id="ARBA00010199"/>
    </source>
</evidence>
<dbReference type="GO" id="GO:0015297">
    <property type="term" value="F:antiporter activity"/>
    <property type="evidence" value="ECO:0007669"/>
    <property type="project" value="InterPro"/>
</dbReference>
<feature type="region of interest" description="Disordered" evidence="6">
    <location>
        <begin position="1"/>
        <end position="80"/>
    </location>
</feature>
<feature type="transmembrane region" description="Helical" evidence="7">
    <location>
        <begin position="311"/>
        <end position="329"/>
    </location>
</feature>
<reference evidence="8" key="1">
    <citation type="journal article" date="2020" name="Stud. Mycol.">
        <title>101 Dothideomycetes genomes: a test case for predicting lifestyles and emergence of pathogens.</title>
        <authorList>
            <person name="Haridas S."/>
            <person name="Albert R."/>
            <person name="Binder M."/>
            <person name="Bloem J."/>
            <person name="Labutti K."/>
            <person name="Salamov A."/>
            <person name="Andreopoulos B."/>
            <person name="Baker S."/>
            <person name="Barry K."/>
            <person name="Bills G."/>
            <person name="Bluhm B."/>
            <person name="Cannon C."/>
            <person name="Castanera R."/>
            <person name="Culley D."/>
            <person name="Daum C."/>
            <person name="Ezra D."/>
            <person name="Gonzalez J."/>
            <person name="Henrissat B."/>
            <person name="Kuo A."/>
            <person name="Liang C."/>
            <person name="Lipzen A."/>
            <person name="Lutzoni F."/>
            <person name="Magnuson J."/>
            <person name="Mondo S."/>
            <person name="Nolan M."/>
            <person name="Ohm R."/>
            <person name="Pangilinan J."/>
            <person name="Park H.-J."/>
            <person name="Ramirez L."/>
            <person name="Alfaro M."/>
            <person name="Sun H."/>
            <person name="Tritt A."/>
            <person name="Yoshinaga Y."/>
            <person name="Zwiers L.-H."/>
            <person name="Turgeon B."/>
            <person name="Goodwin S."/>
            <person name="Spatafora J."/>
            <person name="Crous P."/>
            <person name="Grigoriev I."/>
        </authorList>
    </citation>
    <scope>NUCLEOTIDE SEQUENCE</scope>
    <source>
        <strain evidence="8">Tuck. ex Michener</strain>
    </source>
</reference>
<dbReference type="Proteomes" id="UP000800092">
    <property type="component" value="Unassembled WGS sequence"/>
</dbReference>
<dbReference type="InterPro" id="IPR002528">
    <property type="entry name" value="MATE_fam"/>
</dbReference>